<dbReference type="GO" id="GO:0010181">
    <property type="term" value="F:FMN binding"/>
    <property type="evidence" value="ECO:0007669"/>
    <property type="project" value="InterPro"/>
</dbReference>
<dbReference type="InterPro" id="IPR002563">
    <property type="entry name" value="Flavin_Rdtase-like_dom"/>
</dbReference>
<dbReference type="SMART" id="SM00903">
    <property type="entry name" value="Flavin_Reduct"/>
    <property type="match status" value="1"/>
</dbReference>
<proteinExistence type="predicted"/>
<dbReference type="Proteomes" id="UP000693892">
    <property type="component" value="Unassembled WGS sequence"/>
</dbReference>
<gene>
    <name evidence="4" type="primary">rutF_3</name>
    <name evidence="4" type="ORF">LEUCIP111803_01315</name>
</gene>
<dbReference type="PANTHER" id="PTHR30466">
    <property type="entry name" value="FLAVIN REDUCTASE"/>
    <property type="match status" value="1"/>
</dbReference>
<dbReference type="Pfam" id="PF01613">
    <property type="entry name" value="Flavin_Reduct"/>
    <property type="match status" value="1"/>
</dbReference>
<evidence type="ECO:0000256" key="2">
    <source>
        <dbReference type="SAM" id="MobiDB-lite"/>
    </source>
</evidence>
<dbReference type="InterPro" id="IPR050268">
    <property type="entry name" value="NADH-dep_flavin_reductase"/>
</dbReference>
<sequence>MQREAARGESVQSAAVQGEAVQAEAVPSVTAQDPATVQDAAQPQRPREKSAWWRAVLGEYPTGVTAITSTDAEGNPVGMVVGTFTAVSEDPPLVGFLPVAGSRTFAEISENGTFCANVLGYEHEELCRRFASRAEDRFESTRWERSELGNPRLTDAIAWFEGRITGTTPAGDHLFVMAEVTGLGVGDGSAGLPLLFLKGGYGSFTVPSLNFDVPGFSGQLRAAESVRDVVQQIADETGTECLLSTMADDSVLVITAANLLPSRPRYGIVGMNFPFAAPLTPVLAAWSAKDRLKLWEENSRHLLGKVDRPLLVRLLDTVREHGYGVTAGESSDDFDAIANDPAASWGELTGAWSAVKKNVEAILDAWTPAGLSAAGESALPVMSLQFPVFDAEGLAQFELVISGFDLHPDAEAFRSLVARGKAAAATITELTGGTVPEDYPV</sequence>
<feature type="domain" description="IclR-ED" evidence="3">
    <location>
        <begin position="208"/>
        <end position="433"/>
    </location>
</feature>
<evidence type="ECO:0000313" key="5">
    <source>
        <dbReference type="Proteomes" id="UP000693892"/>
    </source>
</evidence>
<keyword evidence="5" id="KW-1185">Reference proteome</keyword>
<dbReference type="GO" id="GO:0042602">
    <property type="term" value="F:riboflavin reductase (NADPH) activity"/>
    <property type="evidence" value="ECO:0007669"/>
    <property type="project" value="TreeGrafter"/>
</dbReference>
<organism evidence="4 5">
    <name type="scientific">Leucobacter soli</name>
    <dbReference type="NCBI Taxonomy" id="2812850"/>
    <lineage>
        <taxon>Bacteria</taxon>
        <taxon>Bacillati</taxon>
        <taxon>Actinomycetota</taxon>
        <taxon>Actinomycetes</taxon>
        <taxon>Micrococcales</taxon>
        <taxon>Microbacteriaceae</taxon>
        <taxon>Leucobacter</taxon>
    </lineage>
</organism>
<feature type="compositionally biased region" description="Low complexity" evidence="2">
    <location>
        <begin position="10"/>
        <end position="26"/>
    </location>
</feature>
<keyword evidence="1 4" id="KW-0560">Oxidoreductase</keyword>
<accession>A0A916JZT4</accession>
<feature type="compositionally biased region" description="Polar residues" evidence="2">
    <location>
        <begin position="29"/>
        <end position="41"/>
    </location>
</feature>
<dbReference type="Pfam" id="PF01614">
    <property type="entry name" value="IclR_C"/>
    <property type="match status" value="1"/>
</dbReference>
<dbReference type="PANTHER" id="PTHR30466:SF11">
    <property type="entry name" value="FLAVIN-DEPENDENT MONOOXYGENASE, REDUCTASE SUBUNIT HSAB"/>
    <property type="match status" value="1"/>
</dbReference>
<dbReference type="InterPro" id="IPR014757">
    <property type="entry name" value="Tscrpt_reg_IclR_C"/>
</dbReference>
<protein>
    <submittedName>
        <fullName evidence="4">FMN reductase (NADH) RutF</fullName>
        <ecNumber evidence="4">1.5.1.42</ecNumber>
    </submittedName>
</protein>
<reference evidence="4" key="1">
    <citation type="submission" date="2021-06" db="EMBL/GenBank/DDBJ databases">
        <authorList>
            <person name="Criscuolo A."/>
        </authorList>
    </citation>
    <scope>NUCLEOTIDE SEQUENCE</scope>
    <source>
        <strain evidence="4">CIP111803</strain>
    </source>
</reference>
<evidence type="ECO:0000313" key="4">
    <source>
        <dbReference type="EMBL" id="CAG7610427.1"/>
    </source>
</evidence>
<comment type="caution">
    <text evidence="4">The sequence shown here is derived from an EMBL/GenBank/DDBJ whole genome shotgun (WGS) entry which is preliminary data.</text>
</comment>
<dbReference type="EC" id="1.5.1.42" evidence="4"/>
<dbReference type="EMBL" id="CAJVAP010000012">
    <property type="protein sequence ID" value="CAG7610427.1"/>
    <property type="molecule type" value="Genomic_DNA"/>
</dbReference>
<dbReference type="AlphaFoldDB" id="A0A916JZT4"/>
<feature type="region of interest" description="Disordered" evidence="2">
    <location>
        <begin position="1"/>
        <end position="49"/>
    </location>
</feature>
<evidence type="ECO:0000259" key="3">
    <source>
        <dbReference type="PROSITE" id="PS51078"/>
    </source>
</evidence>
<evidence type="ECO:0000256" key="1">
    <source>
        <dbReference type="ARBA" id="ARBA00023002"/>
    </source>
</evidence>
<name>A0A916JZT4_9MICO</name>
<dbReference type="GO" id="GO:0052874">
    <property type="term" value="F:FMN reductase (NADH) activity"/>
    <property type="evidence" value="ECO:0007669"/>
    <property type="project" value="UniProtKB-EC"/>
</dbReference>
<dbReference type="PROSITE" id="PS51078">
    <property type="entry name" value="ICLR_ED"/>
    <property type="match status" value="1"/>
</dbReference>